<reference evidence="1 2" key="1">
    <citation type="submission" date="2024-03" db="EMBL/GenBank/DDBJ databases">
        <authorList>
            <person name="Gkanogiannis A."/>
            <person name="Becerra Lopez-Lavalle L."/>
        </authorList>
    </citation>
    <scope>NUCLEOTIDE SEQUENCE [LARGE SCALE GENOMIC DNA]</scope>
</reference>
<proteinExistence type="predicted"/>
<protein>
    <submittedName>
        <fullName evidence="1">Uncharacterized protein</fullName>
    </submittedName>
</protein>
<gene>
    <name evidence="1" type="ORF">CITCOLO1_LOCUS21492</name>
</gene>
<dbReference type="Proteomes" id="UP001642487">
    <property type="component" value="Chromosome 9"/>
</dbReference>
<evidence type="ECO:0000313" key="2">
    <source>
        <dbReference type="Proteomes" id="UP001642487"/>
    </source>
</evidence>
<accession>A0ABP0Z8E2</accession>
<evidence type="ECO:0000313" key="1">
    <source>
        <dbReference type="EMBL" id="CAK9329057.1"/>
    </source>
</evidence>
<dbReference type="EMBL" id="OZ021743">
    <property type="protein sequence ID" value="CAK9329057.1"/>
    <property type="molecule type" value="Genomic_DNA"/>
</dbReference>
<organism evidence="1 2">
    <name type="scientific">Citrullus colocynthis</name>
    <name type="common">colocynth</name>
    <dbReference type="NCBI Taxonomy" id="252529"/>
    <lineage>
        <taxon>Eukaryota</taxon>
        <taxon>Viridiplantae</taxon>
        <taxon>Streptophyta</taxon>
        <taxon>Embryophyta</taxon>
        <taxon>Tracheophyta</taxon>
        <taxon>Spermatophyta</taxon>
        <taxon>Magnoliopsida</taxon>
        <taxon>eudicotyledons</taxon>
        <taxon>Gunneridae</taxon>
        <taxon>Pentapetalae</taxon>
        <taxon>rosids</taxon>
        <taxon>fabids</taxon>
        <taxon>Cucurbitales</taxon>
        <taxon>Cucurbitaceae</taxon>
        <taxon>Benincaseae</taxon>
        <taxon>Citrullus</taxon>
    </lineage>
</organism>
<sequence>MDDVALLDFSEPHHGSVNCCVSLSTGPGFSQESGPMPWALVYGSWLSKSTGPEAEWLWKERKKKCNDPIEKRRSKWKLIPANLRCEFRGNLQRRRVVAKPSQEIWQTLED</sequence>
<keyword evidence="2" id="KW-1185">Reference proteome</keyword>
<name>A0ABP0Z8E2_9ROSI</name>